<gene>
    <name evidence="3" type="ORF">MB824_06495</name>
</gene>
<feature type="transmembrane region" description="Helical" evidence="2">
    <location>
        <begin position="284"/>
        <end position="306"/>
    </location>
</feature>
<organism evidence="3 4">
    <name type="scientific">Kingella pumchi</name>
    <dbReference type="NCBI Taxonomy" id="2779506"/>
    <lineage>
        <taxon>Bacteria</taxon>
        <taxon>Pseudomonadati</taxon>
        <taxon>Pseudomonadota</taxon>
        <taxon>Betaproteobacteria</taxon>
        <taxon>Neisseriales</taxon>
        <taxon>Neisseriaceae</taxon>
        <taxon>Kingella</taxon>
    </lineage>
</organism>
<feature type="transmembrane region" description="Helical" evidence="2">
    <location>
        <begin position="635"/>
        <end position="652"/>
    </location>
</feature>
<feature type="transmembrane region" description="Helical" evidence="2">
    <location>
        <begin position="360"/>
        <end position="378"/>
    </location>
</feature>
<dbReference type="InterPro" id="IPR019286">
    <property type="entry name" value="DUF2339_TM"/>
</dbReference>
<keyword evidence="2" id="KW-0472">Membrane</keyword>
<comment type="caution">
    <text evidence="3">The sequence shown here is derived from an EMBL/GenBank/DDBJ whole genome shotgun (WGS) entry which is preliminary data.</text>
</comment>
<dbReference type="EMBL" id="JAKOOW010000024">
    <property type="protein sequence ID" value="MCG6504140.1"/>
    <property type="molecule type" value="Genomic_DNA"/>
</dbReference>
<feature type="transmembrane region" description="Helical" evidence="2">
    <location>
        <begin position="829"/>
        <end position="847"/>
    </location>
</feature>
<feature type="transmembrane region" description="Helical" evidence="2">
    <location>
        <begin position="1018"/>
        <end position="1039"/>
    </location>
</feature>
<dbReference type="Proteomes" id="UP001298424">
    <property type="component" value="Unassembled WGS sequence"/>
</dbReference>
<feature type="transmembrane region" description="Helical" evidence="2">
    <location>
        <begin position="234"/>
        <end position="251"/>
    </location>
</feature>
<feature type="transmembrane region" description="Helical" evidence="2">
    <location>
        <begin position="258"/>
        <end position="278"/>
    </location>
</feature>
<evidence type="ECO:0000313" key="3">
    <source>
        <dbReference type="EMBL" id="MCG6504140.1"/>
    </source>
</evidence>
<feature type="compositionally biased region" description="Low complexity" evidence="1">
    <location>
        <begin position="117"/>
        <end position="134"/>
    </location>
</feature>
<feature type="transmembrane region" description="Helical" evidence="2">
    <location>
        <begin position="888"/>
        <end position="907"/>
    </location>
</feature>
<feature type="transmembrane region" description="Helical" evidence="2">
    <location>
        <begin position="613"/>
        <end position="629"/>
    </location>
</feature>
<name>A0ABS9NN78_9NEIS</name>
<evidence type="ECO:0000313" key="4">
    <source>
        <dbReference type="Proteomes" id="UP001298424"/>
    </source>
</evidence>
<evidence type="ECO:0000256" key="2">
    <source>
        <dbReference type="SAM" id="Phobius"/>
    </source>
</evidence>
<feature type="transmembrane region" description="Helical" evidence="2">
    <location>
        <begin position="504"/>
        <end position="522"/>
    </location>
</feature>
<feature type="transmembrane region" description="Helical" evidence="2">
    <location>
        <begin position="334"/>
        <end position="353"/>
    </location>
</feature>
<feature type="transmembrane region" description="Helical" evidence="2">
    <location>
        <begin position="528"/>
        <end position="546"/>
    </location>
</feature>
<keyword evidence="4" id="KW-1185">Reference proteome</keyword>
<feature type="transmembrane region" description="Helical" evidence="2">
    <location>
        <begin position="384"/>
        <end position="407"/>
    </location>
</feature>
<reference evidence="3 4" key="1">
    <citation type="submission" date="2022-02" db="EMBL/GenBank/DDBJ databases">
        <title>Genome sequence data of Kingella unionensis sp. nov. strain CICC 24913 (CCUG 75125).</title>
        <authorList>
            <person name="Xiao M."/>
        </authorList>
    </citation>
    <scope>NUCLEOTIDE SEQUENCE [LARGE SCALE GENOMIC DNA]</scope>
    <source>
        <strain evidence="3 4">CICC 24913</strain>
    </source>
</reference>
<dbReference type="RefSeq" id="WP_238747109.1">
    <property type="nucleotide sequence ID" value="NZ_JAKOOW010000024.1"/>
</dbReference>
<feature type="transmembrane region" description="Helical" evidence="2">
    <location>
        <begin position="1051"/>
        <end position="1071"/>
    </location>
</feature>
<keyword evidence="2" id="KW-0812">Transmembrane</keyword>
<sequence>MIARTLLLVLLPLLVFSAVGLFQLGFAAALVTAVFLALRRQETQDEENSLRERVEWLELTVGRLQRQLKELQQSQRYSGFAAPPPAADFRQPENPLPEQTPAAAPRPLQTPPPVRPEVPADAAPAAAFQAAPTEAEIETDAGRAQNTFRQPESPVRPAPSGTAPVRGGNGKIIVRRRKTATDTAADADAPNPILAWFLKGNPLLKAGVVVLFLGLAFLLRFASEHIHLPVRVRYLAVAAAGLAAALTGWKLQRQRREYGLVLQGFGIAVMYLTALAAVKLHPLLPADAALVLMVALVLAMAMLALLQDAEILALVALAGGMAAPLLLADGCGSHVFLFSYLALLNAGVALMAWFKSWRSLNLAGFCGSFLIAVSWGIHDYRPQLFASAEAFLLYHWLLYTLIACLFARRVLLDQENALQNDDDDGTPPDDATLAQLWQALLRGLWRVGMLDSALLFGSAFAAFQLQYAMLAAGAPLKPAAAALLFAAVYALFALVLWRGSRAFAVLAQAFAALAALFATLAVPLAFGRAQTVSLWALEAALAYFFARKQRLAHVRLAALLLYLAVALKALDSVFAADSASPAVALAAAAGGGMLVCGAFYGFRLPAARWERNLQTAAMAAVVLLLPLLARELFAPRGFMLAVALLALAAAWLRRRFDAKMLPAAAVFYGGLVLVEAIAGTVPSESVGQPSWPALLWQTSSSLLPPVFAAAVLAAASYLLFASADEGQSENHNRHRSGREITHSKQPENLCAALLLACALPTAFAAIARFGDAWGSPDTALLLQMLPFLLLAAAGRQSDWRHARQAALVLLPLLGAVLWPRIPVWAQHGLLPGLIVLSAFSAAAVWITAPQRFERRENGLLWHGLMLAVPLALWTRFSGLAAAEHLPAAWQPAGWLAAPFAGALLLYALRRHTPPRYDALYRPAAGAALASFALLWLLWANWRQPAESASYLPLLNLLELPQLALFAFAWQSRDHWLDDAENRRPVYAVFAAAALYALSAAVMRLWHFYGGVVWQLDTLLASFGLQASLSIVWALSAIALMTSGHRRGIRPLWFCGAALMAVVVAKLFLVELGNSGGIARIVSFIVVGLLLLLVGWFAPVPPKDET</sequence>
<feature type="transmembrane region" description="Helical" evidence="2">
    <location>
        <begin position="311"/>
        <end position="328"/>
    </location>
</feature>
<feature type="transmembrane region" description="Helical" evidence="2">
    <location>
        <begin position="447"/>
        <end position="467"/>
    </location>
</feature>
<feature type="transmembrane region" description="Helical" evidence="2">
    <location>
        <begin position="558"/>
        <end position="576"/>
    </location>
</feature>
<feature type="transmembrane region" description="Helical" evidence="2">
    <location>
        <begin position="479"/>
        <end position="497"/>
    </location>
</feature>
<feature type="transmembrane region" description="Helical" evidence="2">
    <location>
        <begin position="919"/>
        <end position="938"/>
    </location>
</feature>
<feature type="transmembrane region" description="Helical" evidence="2">
    <location>
        <begin position="950"/>
        <end position="969"/>
    </location>
</feature>
<feature type="transmembrane region" description="Helical" evidence="2">
    <location>
        <begin position="1077"/>
        <end position="1097"/>
    </location>
</feature>
<feature type="transmembrane region" description="Helical" evidence="2">
    <location>
        <begin position="702"/>
        <end position="723"/>
    </location>
</feature>
<feature type="transmembrane region" description="Helical" evidence="2">
    <location>
        <begin position="582"/>
        <end position="601"/>
    </location>
</feature>
<feature type="transmembrane region" description="Helical" evidence="2">
    <location>
        <begin position="203"/>
        <end position="222"/>
    </location>
</feature>
<dbReference type="PANTHER" id="PTHR38434">
    <property type="entry name" value="BLL2549 PROTEIN"/>
    <property type="match status" value="1"/>
</dbReference>
<dbReference type="PANTHER" id="PTHR38434:SF1">
    <property type="entry name" value="BLL2549 PROTEIN"/>
    <property type="match status" value="1"/>
</dbReference>
<keyword evidence="2" id="KW-1133">Transmembrane helix</keyword>
<dbReference type="Pfam" id="PF10101">
    <property type="entry name" value="DUF2339"/>
    <property type="match status" value="2"/>
</dbReference>
<protein>
    <submittedName>
        <fullName evidence="3">DUF2339 domain-containing protein</fullName>
    </submittedName>
</protein>
<feature type="transmembrane region" description="Helical" evidence="2">
    <location>
        <begin position="6"/>
        <end position="38"/>
    </location>
</feature>
<feature type="region of interest" description="Disordered" evidence="1">
    <location>
        <begin position="75"/>
        <end position="171"/>
    </location>
</feature>
<accession>A0ABS9NN78</accession>
<evidence type="ECO:0000256" key="1">
    <source>
        <dbReference type="SAM" id="MobiDB-lite"/>
    </source>
</evidence>
<feature type="transmembrane region" description="Helical" evidence="2">
    <location>
        <begin position="664"/>
        <end position="682"/>
    </location>
</feature>
<feature type="transmembrane region" description="Helical" evidence="2">
    <location>
        <begin position="985"/>
        <end position="1006"/>
    </location>
</feature>
<feature type="transmembrane region" description="Helical" evidence="2">
    <location>
        <begin position="748"/>
        <end position="767"/>
    </location>
</feature>
<feature type="transmembrane region" description="Helical" evidence="2">
    <location>
        <begin position="859"/>
        <end position="876"/>
    </location>
</feature>
<proteinExistence type="predicted"/>